<evidence type="ECO:0000256" key="4">
    <source>
        <dbReference type="RuleBase" id="RU362132"/>
    </source>
</evidence>
<dbReference type="InterPro" id="IPR012000">
    <property type="entry name" value="Thiamin_PyroP_enz_cen_dom"/>
</dbReference>
<evidence type="ECO:0000256" key="5">
    <source>
        <dbReference type="SAM" id="MobiDB-lite"/>
    </source>
</evidence>
<gene>
    <name evidence="9" type="ORF">GCM10010974_34840</name>
</gene>
<evidence type="ECO:0008006" key="11">
    <source>
        <dbReference type="Google" id="ProtNLM"/>
    </source>
</evidence>
<name>A0ABQ1MZ03_9MICO</name>
<dbReference type="InterPro" id="IPR045229">
    <property type="entry name" value="TPP_enz"/>
</dbReference>
<dbReference type="PANTHER" id="PTHR18968:SF13">
    <property type="entry name" value="ACETOLACTATE SYNTHASE CATALYTIC SUBUNIT, MITOCHONDRIAL"/>
    <property type="match status" value="1"/>
</dbReference>
<dbReference type="SUPFAM" id="SSF52518">
    <property type="entry name" value="Thiamin diphosphate-binding fold (THDP-binding)"/>
    <property type="match status" value="2"/>
</dbReference>
<dbReference type="CDD" id="cd00568">
    <property type="entry name" value="TPP_enzymes"/>
    <property type="match status" value="1"/>
</dbReference>
<dbReference type="InterPro" id="IPR029061">
    <property type="entry name" value="THDP-binding"/>
</dbReference>
<feature type="region of interest" description="Disordered" evidence="5">
    <location>
        <begin position="349"/>
        <end position="377"/>
    </location>
</feature>
<evidence type="ECO:0000259" key="6">
    <source>
        <dbReference type="Pfam" id="PF00205"/>
    </source>
</evidence>
<protein>
    <recommendedName>
        <fullName evidence="11">Acetolactate synthase</fullName>
    </recommendedName>
</protein>
<dbReference type="Pfam" id="PF00205">
    <property type="entry name" value="TPP_enzyme_M"/>
    <property type="match status" value="1"/>
</dbReference>
<evidence type="ECO:0000256" key="3">
    <source>
        <dbReference type="ARBA" id="ARBA00023052"/>
    </source>
</evidence>
<organism evidence="9 10">
    <name type="scientific">Brevibacterium sediminis</name>
    <dbReference type="NCBI Taxonomy" id="1857024"/>
    <lineage>
        <taxon>Bacteria</taxon>
        <taxon>Bacillati</taxon>
        <taxon>Actinomycetota</taxon>
        <taxon>Actinomycetes</taxon>
        <taxon>Micrococcales</taxon>
        <taxon>Brevibacteriaceae</taxon>
        <taxon>Brevibacterium</taxon>
    </lineage>
</organism>
<feature type="domain" description="Thiamine pyrophosphate enzyme TPP-binding" evidence="7">
    <location>
        <begin position="431"/>
        <end position="568"/>
    </location>
</feature>
<dbReference type="PROSITE" id="PS00187">
    <property type="entry name" value="TPP_ENZYMES"/>
    <property type="match status" value="1"/>
</dbReference>
<dbReference type="InterPro" id="IPR011766">
    <property type="entry name" value="TPP_enzyme_TPP-bd"/>
</dbReference>
<accession>A0ABQ1MZ03</accession>
<reference evidence="10" key="1">
    <citation type="journal article" date="2019" name="Int. J. Syst. Evol. Microbiol.">
        <title>The Global Catalogue of Microorganisms (GCM) 10K type strain sequencing project: providing services to taxonomists for standard genome sequencing and annotation.</title>
        <authorList>
            <consortium name="The Broad Institute Genomics Platform"/>
            <consortium name="The Broad Institute Genome Sequencing Center for Infectious Disease"/>
            <person name="Wu L."/>
            <person name="Ma J."/>
        </authorList>
    </citation>
    <scope>NUCLEOTIDE SEQUENCE [LARGE SCALE GENOMIC DNA]</scope>
    <source>
        <strain evidence="10">CGMCC 1.15472</strain>
    </source>
</reference>
<keyword evidence="10" id="KW-1185">Reference proteome</keyword>
<comment type="similarity">
    <text evidence="2 4">Belongs to the TPP enzyme family.</text>
</comment>
<evidence type="ECO:0000259" key="7">
    <source>
        <dbReference type="Pfam" id="PF02775"/>
    </source>
</evidence>
<dbReference type="RefSeq" id="WP_181272492.1">
    <property type="nucleotide sequence ID" value="NZ_BMJG01000023.1"/>
</dbReference>
<dbReference type="Gene3D" id="3.40.50.1220">
    <property type="entry name" value="TPP-binding domain"/>
    <property type="match status" value="1"/>
</dbReference>
<dbReference type="CDD" id="cd07035">
    <property type="entry name" value="TPP_PYR_POX_like"/>
    <property type="match status" value="1"/>
</dbReference>
<dbReference type="Proteomes" id="UP000632322">
    <property type="component" value="Unassembled WGS sequence"/>
</dbReference>
<evidence type="ECO:0000259" key="8">
    <source>
        <dbReference type="Pfam" id="PF02776"/>
    </source>
</evidence>
<evidence type="ECO:0000256" key="2">
    <source>
        <dbReference type="ARBA" id="ARBA00007812"/>
    </source>
</evidence>
<sequence length="572" mass="58746">MSTEQNVRNGGRAVVATLAAHGVDTIFGIPGTHNLEFYRHLPEFGIRAVTPRHEQGAGYGADGYFLVSGKPGVVITTSGPGLTNVITAAATAYAESRPMLILSPGVPTGFERADVGMLHETKDSSGAVGHLLVSSQRTRTAEGAAQAVAEAFAMFDSARPGPVHIEVPLDVLEGAWNGSVPVPFAGRRPGLDDHVVSRAAEAIRAAKRPLIIAGGGARGAHAEVARLIEGLDAPLATTANGKGIVSETHPLSLGSNVRFPSVQAESAAADVLIVLGSELADSDLWGGVIGAQTNIGVRDESAGQTVIRCDIDPDQLNKNLPGDILACADTGEFLTALMSALGIGNDSAASASAASTNDDGTESSERHGSAASAKESGADRVARIRETWATDFDFEAIGARVTRLVEEGAGSTVVISGDSSQVTYDGTVHALTASTPDQLLYMPGFATLGYGIPAALGAKVADPARPVVCILGDGAAMFSIQELMTAAELGLGIPFVIVDNGGYAEIEGQMVDRDIEPFAVRLARPDFAKLGESMGGAGVTIAEADIDSALPQAIAEALDRTVPTAIHITVGH</sequence>
<feature type="domain" description="Thiamine pyrophosphate enzyme central" evidence="6">
    <location>
        <begin position="196"/>
        <end position="337"/>
    </location>
</feature>
<dbReference type="InterPro" id="IPR012001">
    <property type="entry name" value="Thiamin_PyroP_enz_TPP-bd_dom"/>
</dbReference>
<dbReference type="PANTHER" id="PTHR18968">
    <property type="entry name" value="THIAMINE PYROPHOSPHATE ENZYMES"/>
    <property type="match status" value="1"/>
</dbReference>
<dbReference type="InterPro" id="IPR000399">
    <property type="entry name" value="TPP-bd_CS"/>
</dbReference>
<dbReference type="InterPro" id="IPR029035">
    <property type="entry name" value="DHS-like_NAD/FAD-binding_dom"/>
</dbReference>
<dbReference type="Pfam" id="PF02775">
    <property type="entry name" value="TPP_enzyme_C"/>
    <property type="match status" value="1"/>
</dbReference>
<evidence type="ECO:0000256" key="1">
    <source>
        <dbReference type="ARBA" id="ARBA00001964"/>
    </source>
</evidence>
<comment type="caution">
    <text evidence="9">The sequence shown here is derived from an EMBL/GenBank/DDBJ whole genome shotgun (WGS) entry which is preliminary data.</text>
</comment>
<evidence type="ECO:0000313" key="9">
    <source>
        <dbReference type="EMBL" id="GGC49780.1"/>
    </source>
</evidence>
<proteinExistence type="inferred from homology"/>
<dbReference type="EMBL" id="BMJG01000023">
    <property type="protein sequence ID" value="GGC49780.1"/>
    <property type="molecule type" value="Genomic_DNA"/>
</dbReference>
<keyword evidence="3 4" id="KW-0786">Thiamine pyrophosphate</keyword>
<feature type="domain" description="Thiamine pyrophosphate enzyme N-terminal TPP-binding" evidence="8">
    <location>
        <begin position="9"/>
        <end position="119"/>
    </location>
</feature>
<evidence type="ECO:0000313" key="10">
    <source>
        <dbReference type="Proteomes" id="UP000632322"/>
    </source>
</evidence>
<dbReference type="Gene3D" id="3.40.50.970">
    <property type="match status" value="2"/>
</dbReference>
<comment type="cofactor">
    <cofactor evidence="1">
        <name>thiamine diphosphate</name>
        <dbReference type="ChEBI" id="CHEBI:58937"/>
    </cofactor>
</comment>
<dbReference type="Pfam" id="PF02776">
    <property type="entry name" value="TPP_enzyme_N"/>
    <property type="match status" value="1"/>
</dbReference>
<dbReference type="SUPFAM" id="SSF52467">
    <property type="entry name" value="DHS-like NAD/FAD-binding domain"/>
    <property type="match status" value="1"/>
</dbReference>